<evidence type="ECO:0000256" key="1">
    <source>
        <dbReference type="SAM" id="MobiDB-lite"/>
    </source>
</evidence>
<reference evidence="2" key="2">
    <citation type="submission" date="2020-11" db="EMBL/GenBank/DDBJ databases">
        <authorList>
            <consortium name="DOE Joint Genome Institute"/>
            <person name="Kuo A."/>
            <person name="Miyauchi S."/>
            <person name="Kiss E."/>
            <person name="Drula E."/>
            <person name="Kohler A."/>
            <person name="Sanchez-Garcia M."/>
            <person name="Andreopoulos B."/>
            <person name="Barry K.W."/>
            <person name="Bonito G."/>
            <person name="Buee M."/>
            <person name="Carver A."/>
            <person name="Chen C."/>
            <person name="Cichocki N."/>
            <person name="Clum A."/>
            <person name="Culley D."/>
            <person name="Crous P.W."/>
            <person name="Fauchery L."/>
            <person name="Girlanda M."/>
            <person name="Hayes R."/>
            <person name="Keri Z."/>
            <person name="Labutti K."/>
            <person name="Lipzen A."/>
            <person name="Lombard V."/>
            <person name="Magnuson J."/>
            <person name="Maillard F."/>
            <person name="Morin E."/>
            <person name="Murat C."/>
            <person name="Nolan M."/>
            <person name="Ohm R."/>
            <person name="Pangilinan J."/>
            <person name="Pereira M."/>
            <person name="Perotto S."/>
            <person name="Peter M."/>
            <person name="Riley R."/>
            <person name="Sitrit Y."/>
            <person name="Stielow B."/>
            <person name="Szollosi G."/>
            <person name="Zifcakova L."/>
            <person name="Stursova M."/>
            <person name="Spatafora J.W."/>
            <person name="Tedersoo L."/>
            <person name="Vaario L.-M."/>
            <person name="Yamada A."/>
            <person name="Yan M."/>
            <person name="Wang P."/>
            <person name="Xu J."/>
            <person name="Bruns T."/>
            <person name="Baldrian P."/>
            <person name="Vilgalys R."/>
            <person name="Henrissat B."/>
            <person name="Grigoriev I.V."/>
            <person name="Hibbett D."/>
            <person name="Nagy L.G."/>
            <person name="Martin F.M."/>
        </authorList>
    </citation>
    <scope>NUCLEOTIDE SEQUENCE</scope>
    <source>
        <strain evidence="2">UH-Tt-Lm1</strain>
    </source>
</reference>
<dbReference type="OrthoDB" id="3270674at2759"/>
<name>A0A9P6H760_9AGAM</name>
<accession>A0A9P6H760</accession>
<dbReference type="AlphaFoldDB" id="A0A9P6H760"/>
<gene>
    <name evidence="2" type="ORF">BJ322DRAFT_1011680</name>
</gene>
<feature type="non-terminal residue" evidence="2">
    <location>
        <position position="1"/>
    </location>
</feature>
<organism evidence="2 3">
    <name type="scientific">Thelephora terrestris</name>
    <dbReference type="NCBI Taxonomy" id="56493"/>
    <lineage>
        <taxon>Eukaryota</taxon>
        <taxon>Fungi</taxon>
        <taxon>Dikarya</taxon>
        <taxon>Basidiomycota</taxon>
        <taxon>Agaricomycotina</taxon>
        <taxon>Agaricomycetes</taxon>
        <taxon>Thelephorales</taxon>
        <taxon>Thelephoraceae</taxon>
        <taxon>Thelephora</taxon>
    </lineage>
</organism>
<protein>
    <submittedName>
        <fullName evidence="2">Uncharacterized protein</fullName>
    </submittedName>
</protein>
<evidence type="ECO:0000313" key="2">
    <source>
        <dbReference type="EMBL" id="KAF9780925.1"/>
    </source>
</evidence>
<feature type="compositionally biased region" description="Basic and acidic residues" evidence="1">
    <location>
        <begin position="60"/>
        <end position="75"/>
    </location>
</feature>
<proteinExistence type="predicted"/>
<reference evidence="2" key="1">
    <citation type="journal article" date="2020" name="Nat. Commun.">
        <title>Large-scale genome sequencing of mycorrhizal fungi provides insights into the early evolution of symbiotic traits.</title>
        <authorList>
            <person name="Miyauchi S."/>
            <person name="Kiss E."/>
            <person name="Kuo A."/>
            <person name="Drula E."/>
            <person name="Kohler A."/>
            <person name="Sanchez-Garcia M."/>
            <person name="Morin E."/>
            <person name="Andreopoulos B."/>
            <person name="Barry K.W."/>
            <person name="Bonito G."/>
            <person name="Buee M."/>
            <person name="Carver A."/>
            <person name="Chen C."/>
            <person name="Cichocki N."/>
            <person name="Clum A."/>
            <person name="Culley D."/>
            <person name="Crous P.W."/>
            <person name="Fauchery L."/>
            <person name="Girlanda M."/>
            <person name="Hayes R.D."/>
            <person name="Keri Z."/>
            <person name="LaButti K."/>
            <person name="Lipzen A."/>
            <person name="Lombard V."/>
            <person name="Magnuson J."/>
            <person name="Maillard F."/>
            <person name="Murat C."/>
            <person name="Nolan M."/>
            <person name="Ohm R.A."/>
            <person name="Pangilinan J."/>
            <person name="Pereira M.F."/>
            <person name="Perotto S."/>
            <person name="Peter M."/>
            <person name="Pfister S."/>
            <person name="Riley R."/>
            <person name="Sitrit Y."/>
            <person name="Stielow J.B."/>
            <person name="Szollosi G."/>
            <person name="Zifcakova L."/>
            <person name="Stursova M."/>
            <person name="Spatafora J.W."/>
            <person name="Tedersoo L."/>
            <person name="Vaario L.M."/>
            <person name="Yamada A."/>
            <person name="Yan M."/>
            <person name="Wang P."/>
            <person name="Xu J."/>
            <person name="Bruns T."/>
            <person name="Baldrian P."/>
            <person name="Vilgalys R."/>
            <person name="Dunand C."/>
            <person name="Henrissat B."/>
            <person name="Grigoriev I.V."/>
            <person name="Hibbett D."/>
            <person name="Nagy L.G."/>
            <person name="Martin F.M."/>
        </authorList>
    </citation>
    <scope>NUCLEOTIDE SEQUENCE</scope>
    <source>
        <strain evidence="2">UH-Tt-Lm1</strain>
    </source>
</reference>
<keyword evidence="3" id="KW-1185">Reference proteome</keyword>
<sequence length="216" mass="25168">PDLHGTPRSPWNQALANVFAQNFAASDLYEGEDLEFIKRLFFIHLNTLKRSYTRQNLETPEEKAAEQDRYQQSKRDSRRRNLFKRRKQACLNHPDLEKYAQVLANAGLFLMSGDESCGDGCSILKMSWRSQEVRLFLRDLDVVHLSSRYFNGKPQPGQWPNYRVEGARKDHLTRAPVGLPQNFYDPQWMREIGEDGQRILKMKPAMPLVVTKSVRE</sequence>
<feature type="region of interest" description="Disordered" evidence="1">
    <location>
        <begin position="55"/>
        <end position="78"/>
    </location>
</feature>
<dbReference type="EMBL" id="WIUZ02000015">
    <property type="protein sequence ID" value="KAF9780925.1"/>
    <property type="molecule type" value="Genomic_DNA"/>
</dbReference>
<evidence type="ECO:0000313" key="3">
    <source>
        <dbReference type="Proteomes" id="UP000736335"/>
    </source>
</evidence>
<dbReference type="Proteomes" id="UP000736335">
    <property type="component" value="Unassembled WGS sequence"/>
</dbReference>
<comment type="caution">
    <text evidence="2">The sequence shown here is derived from an EMBL/GenBank/DDBJ whole genome shotgun (WGS) entry which is preliminary data.</text>
</comment>